<dbReference type="AlphaFoldDB" id="A0A382VT34"/>
<reference evidence="1" key="1">
    <citation type="submission" date="2018-05" db="EMBL/GenBank/DDBJ databases">
        <authorList>
            <person name="Lanie J.A."/>
            <person name="Ng W.-L."/>
            <person name="Kazmierczak K.M."/>
            <person name="Andrzejewski T.M."/>
            <person name="Davidsen T.M."/>
            <person name="Wayne K.J."/>
            <person name="Tettelin H."/>
            <person name="Glass J.I."/>
            <person name="Rusch D."/>
            <person name="Podicherti R."/>
            <person name="Tsui H.-C.T."/>
            <person name="Winkler M.E."/>
        </authorList>
    </citation>
    <scope>NUCLEOTIDE SEQUENCE</scope>
</reference>
<dbReference type="InterPro" id="IPR009945">
    <property type="entry name" value="ATPase_inh_sub_z"/>
</dbReference>
<dbReference type="PIRSF" id="PIRSF031780">
    <property type="entry name" value="UCP031780"/>
    <property type="match status" value="1"/>
</dbReference>
<evidence type="ECO:0008006" key="2">
    <source>
        <dbReference type="Google" id="ProtNLM"/>
    </source>
</evidence>
<name>A0A382VT34_9ZZZZ</name>
<proteinExistence type="predicted"/>
<protein>
    <recommendedName>
        <fullName evidence="2">DUF1476 domain-containing protein</fullName>
    </recommendedName>
</protein>
<organism evidence="1">
    <name type="scientific">marine metagenome</name>
    <dbReference type="NCBI Taxonomy" id="408172"/>
    <lineage>
        <taxon>unclassified sequences</taxon>
        <taxon>metagenomes</taxon>
        <taxon>ecological metagenomes</taxon>
    </lineage>
</organism>
<dbReference type="Pfam" id="PF07345">
    <property type="entry name" value="ATPaseInh_sub_z"/>
    <property type="match status" value="1"/>
</dbReference>
<dbReference type="EMBL" id="UINC01154041">
    <property type="protein sequence ID" value="SVD49101.1"/>
    <property type="molecule type" value="Genomic_DNA"/>
</dbReference>
<dbReference type="Gene3D" id="1.10.790.20">
    <property type="entry name" value="Domain of unknown function DUF1476"/>
    <property type="match status" value="1"/>
</dbReference>
<dbReference type="InterPro" id="IPR038293">
    <property type="entry name" value="ATPase_inh_sub_z_sf"/>
</dbReference>
<evidence type="ECO:0000313" key="1">
    <source>
        <dbReference type="EMBL" id="SVD49101.1"/>
    </source>
</evidence>
<accession>A0A382VT34</accession>
<gene>
    <name evidence="1" type="ORF">METZ01_LOCUS401955</name>
</gene>
<sequence>MNTFDEREKAFEAKFKQDEFLKFKLTAKRNKFLGEWASQVLQKENPQEYIKEVRESDLEKPGDEDIIEKLLKDFSSNNQKITREELLQKFNECENNAKEELMQEN</sequence>